<dbReference type="RefSeq" id="XP_012938784.1">
    <property type="nucleotide sequence ID" value="XM_013083330.1"/>
</dbReference>
<reference evidence="3" key="1">
    <citation type="submission" date="2025-08" db="UniProtKB">
        <authorList>
            <consortium name="RefSeq"/>
        </authorList>
    </citation>
    <scope>IDENTIFICATION</scope>
</reference>
<feature type="compositionally biased region" description="Polar residues" evidence="1">
    <location>
        <begin position="121"/>
        <end position="135"/>
    </location>
</feature>
<name>A0ABM1A196_APLCA</name>
<gene>
    <name evidence="3" type="primary">LOC106011958</name>
</gene>
<accession>A0ABM1A196</accession>
<organism evidence="2 3">
    <name type="scientific">Aplysia californica</name>
    <name type="common">California sea hare</name>
    <dbReference type="NCBI Taxonomy" id="6500"/>
    <lineage>
        <taxon>Eukaryota</taxon>
        <taxon>Metazoa</taxon>
        <taxon>Spiralia</taxon>
        <taxon>Lophotrochozoa</taxon>
        <taxon>Mollusca</taxon>
        <taxon>Gastropoda</taxon>
        <taxon>Heterobranchia</taxon>
        <taxon>Euthyneura</taxon>
        <taxon>Tectipleura</taxon>
        <taxon>Aplysiida</taxon>
        <taxon>Aplysioidea</taxon>
        <taxon>Aplysiidae</taxon>
        <taxon>Aplysia</taxon>
    </lineage>
</organism>
<proteinExistence type="predicted"/>
<keyword evidence="2" id="KW-1185">Reference proteome</keyword>
<evidence type="ECO:0000313" key="3">
    <source>
        <dbReference type="RefSeq" id="XP_012938784.1"/>
    </source>
</evidence>
<dbReference type="GeneID" id="106011958"/>
<evidence type="ECO:0000313" key="2">
    <source>
        <dbReference type="Proteomes" id="UP000694888"/>
    </source>
</evidence>
<evidence type="ECO:0000256" key="1">
    <source>
        <dbReference type="SAM" id="MobiDB-lite"/>
    </source>
</evidence>
<protein>
    <submittedName>
        <fullName evidence="3">Uncharacterized protein LOC106011958</fullName>
    </submittedName>
</protein>
<sequence length="186" mass="19879">MDPKAACKAEPAGYTCTCSSDAFFGLKCESTPQGCDHQEESYCICAVDNLPVKFPLPTPTPDNGANTRDVLAGITGIVLGWVLGSLALCVCQWFGCCSDGLCVGGNRRSPRDKPWMRPDSAASTDTMNTSVSSRALTPRQVHPAVGSVRSEALTTNVYRAGFMDDMSHSVSTRKSPSTYVTGARDW</sequence>
<feature type="region of interest" description="Disordered" evidence="1">
    <location>
        <begin position="108"/>
        <end position="144"/>
    </location>
</feature>
<dbReference type="Proteomes" id="UP000694888">
    <property type="component" value="Unplaced"/>
</dbReference>